<keyword evidence="4 7" id="KW-0276">Fatty acid metabolism</keyword>
<protein>
    <recommendedName>
        <fullName evidence="7 8">Acyl carrier protein</fullName>
        <shortName evidence="7">ACP</shortName>
    </recommendedName>
</protein>
<keyword evidence="3 7" id="KW-0597">Phosphoprotein</keyword>
<comment type="pathway">
    <text evidence="7 9">Lipid metabolism; fatty acid biosynthesis.</text>
</comment>
<dbReference type="NCBIfam" id="NF002150">
    <property type="entry name" value="PRK00982.1-4"/>
    <property type="match status" value="1"/>
</dbReference>
<dbReference type="GO" id="GO:0000035">
    <property type="term" value="F:acyl binding"/>
    <property type="evidence" value="ECO:0007669"/>
    <property type="project" value="TreeGrafter"/>
</dbReference>
<keyword evidence="5 7" id="KW-0443">Lipid metabolism</keyword>
<comment type="subcellular location">
    <subcellularLocation>
        <location evidence="7">Cytoplasm</location>
    </subcellularLocation>
</comment>
<accession>A0A348AIX8</accession>
<comment type="similarity">
    <text evidence="7">Belongs to the acyl carrier protein (ACP) family.</text>
</comment>
<dbReference type="EMBL" id="AP018449">
    <property type="protein sequence ID" value="BBB91026.1"/>
    <property type="molecule type" value="Genomic_DNA"/>
</dbReference>
<dbReference type="SUPFAM" id="SSF47336">
    <property type="entry name" value="ACP-like"/>
    <property type="match status" value="1"/>
</dbReference>
<dbReference type="AlphaFoldDB" id="A0A348AIX8"/>
<proteinExistence type="inferred from homology"/>
<evidence type="ECO:0000256" key="3">
    <source>
        <dbReference type="ARBA" id="ARBA00022553"/>
    </source>
</evidence>
<dbReference type="GO" id="GO:0016020">
    <property type="term" value="C:membrane"/>
    <property type="evidence" value="ECO:0007669"/>
    <property type="project" value="GOC"/>
</dbReference>
<dbReference type="InterPro" id="IPR009081">
    <property type="entry name" value="PP-bd_ACP"/>
</dbReference>
<dbReference type="GO" id="GO:0000036">
    <property type="term" value="F:acyl carrier activity"/>
    <property type="evidence" value="ECO:0007669"/>
    <property type="project" value="UniProtKB-UniRule"/>
</dbReference>
<evidence type="ECO:0000256" key="9">
    <source>
        <dbReference type="RuleBase" id="RU003545"/>
    </source>
</evidence>
<evidence type="ECO:0000256" key="4">
    <source>
        <dbReference type="ARBA" id="ARBA00022832"/>
    </source>
</evidence>
<organism evidence="11 12">
    <name type="scientific">Methylomusa anaerophila</name>
    <dbReference type="NCBI Taxonomy" id="1930071"/>
    <lineage>
        <taxon>Bacteria</taxon>
        <taxon>Bacillati</taxon>
        <taxon>Bacillota</taxon>
        <taxon>Negativicutes</taxon>
        <taxon>Selenomonadales</taxon>
        <taxon>Sporomusaceae</taxon>
        <taxon>Methylomusa</taxon>
    </lineage>
</organism>
<evidence type="ECO:0000256" key="6">
    <source>
        <dbReference type="ARBA" id="ARBA00023160"/>
    </source>
</evidence>
<evidence type="ECO:0000256" key="5">
    <source>
        <dbReference type="ARBA" id="ARBA00023098"/>
    </source>
</evidence>
<dbReference type="GO" id="GO:0005829">
    <property type="term" value="C:cytosol"/>
    <property type="evidence" value="ECO:0007669"/>
    <property type="project" value="TreeGrafter"/>
</dbReference>
<evidence type="ECO:0000256" key="8">
    <source>
        <dbReference type="NCBIfam" id="TIGR00517"/>
    </source>
</evidence>
<evidence type="ECO:0000259" key="10">
    <source>
        <dbReference type="PROSITE" id="PS50075"/>
    </source>
</evidence>
<gene>
    <name evidence="11" type="primary">acpP_2</name>
    <name evidence="7" type="synonym">acpP</name>
    <name evidence="11" type="ORF">MAMMFC1_01694</name>
</gene>
<dbReference type="InterPro" id="IPR036736">
    <property type="entry name" value="ACP-like_sf"/>
</dbReference>
<evidence type="ECO:0000256" key="7">
    <source>
        <dbReference type="HAMAP-Rule" id="MF_01217"/>
    </source>
</evidence>
<dbReference type="PANTHER" id="PTHR20863:SF76">
    <property type="entry name" value="CARRIER DOMAIN-CONTAINING PROTEIN"/>
    <property type="match status" value="1"/>
</dbReference>
<dbReference type="GO" id="GO:0009245">
    <property type="term" value="P:lipid A biosynthetic process"/>
    <property type="evidence" value="ECO:0007669"/>
    <property type="project" value="TreeGrafter"/>
</dbReference>
<dbReference type="InterPro" id="IPR020806">
    <property type="entry name" value="PKS_PP-bd"/>
</dbReference>
<dbReference type="SMART" id="SM00823">
    <property type="entry name" value="PKS_PP"/>
    <property type="match status" value="1"/>
</dbReference>
<comment type="function">
    <text evidence="7 9">Carrier of the growing fatty acid chain in fatty acid biosynthesis.</text>
</comment>
<reference evidence="11 12" key="1">
    <citation type="journal article" date="2018" name="Int. J. Syst. Evol. Microbiol.">
        <title>Methylomusa anaerophila gen. nov., sp. nov., an anaerobic methanol-utilizing bacterium isolated from a microbial fuel cell.</title>
        <authorList>
            <person name="Amano N."/>
            <person name="Yamamuro A."/>
            <person name="Miyahara M."/>
            <person name="Kouzuma A."/>
            <person name="Abe T."/>
            <person name="Watanabe K."/>
        </authorList>
    </citation>
    <scope>NUCLEOTIDE SEQUENCE [LARGE SCALE GENOMIC DNA]</scope>
    <source>
        <strain evidence="11 12">MMFC1</strain>
    </source>
</reference>
<dbReference type="InterPro" id="IPR003231">
    <property type="entry name" value="ACP"/>
</dbReference>
<dbReference type="RefSeq" id="WP_174234369.1">
    <property type="nucleotide sequence ID" value="NZ_AP018449.1"/>
</dbReference>
<evidence type="ECO:0000256" key="2">
    <source>
        <dbReference type="ARBA" id="ARBA00022516"/>
    </source>
</evidence>
<dbReference type="Pfam" id="PF00550">
    <property type="entry name" value="PP-binding"/>
    <property type="match status" value="1"/>
</dbReference>
<comment type="PTM">
    <text evidence="7">4'-phosphopantetheine is transferred from CoA to a specific serine of apo-ACP by AcpS. This modification is essential for activity because fatty acids are bound in thioester linkage to the sulfhydryl of the prosthetic group.</text>
</comment>
<dbReference type="NCBIfam" id="TIGR00517">
    <property type="entry name" value="acyl_carrier"/>
    <property type="match status" value="1"/>
</dbReference>
<evidence type="ECO:0000256" key="1">
    <source>
        <dbReference type="ARBA" id="ARBA00022450"/>
    </source>
</evidence>
<keyword evidence="12" id="KW-1185">Reference proteome</keyword>
<dbReference type="UniPathway" id="UPA00094"/>
<dbReference type="GO" id="GO:0031177">
    <property type="term" value="F:phosphopantetheine binding"/>
    <property type="evidence" value="ECO:0007669"/>
    <property type="project" value="InterPro"/>
</dbReference>
<dbReference type="NCBIfam" id="NF002148">
    <property type="entry name" value="PRK00982.1-2"/>
    <property type="match status" value="1"/>
</dbReference>
<dbReference type="Gene3D" id="1.10.1200.10">
    <property type="entry name" value="ACP-like"/>
    <property type="match status" value="1"/>
</dbReference>
<keyword evidence="2 7" id="KW-0444">Lipid biosynthesis</keyword>
<feature type="modified residue" description="O-(pantetheine 4'-phosphoryl)serine" evidence="7">
    <location>
        <position position="33"/>
    </location>
</feature>
<keyword evidence="7" id="KW-0963">Cytoplasm</keyword>
<keyword evidence="1 7" id="KW-0596">Phosphopantetheine</keyword>
<feature type="domain" description="Carrier" evidence="10">
    <location>
        <begin position="1"/>
        <end position="74"/>
    </location>
</feature>
<dbReference type="KEGG" id="mana:MAMMFC1_01694"/>
<dbReference type="HAMAP" id="MF_01217">
    <property type="entry name" value="Acyl_carrier"/>
    <property type="match status" value="1"/>
</dbReference>
<evidence type="ECO:0000313" key="12">
    <source>
        <dbReference type="Proteomes" id="UP000276437"/>
    </source>
</evidence>
<dbReference type="PANTHER" id="PTHR20863">
    <property type="entry name" value="ACYL CARRIER PROTEIN"/>
    <property type="match status" value="1"/>
</dbReference>
<name>A0A348AIX8_9FIRM</name>
<sequence>MFEKIKEIIANKLGVDPDDITPETNADDLGADSLDAIEIVIDIEVEFGIDIPDSELCGSDRTVGALVSVIEKNSYGK</sequence>
<dbReference type="PROSITE" id="PS50075">
    <property type="entry name" value="CARRIER"/>
    <property type="match status" value="1"/>
</dbReference>
<comment type="PTM">
    <text evidence="9">4'-phosphopantetheine is transferred from CoA to a specific serine of apo-ACP by acpS.</text>
</comment>
<dbReference type="Proteomes" id="UP000276437">
    <property type="component" value="Chromosome"/>
</dbReference>
<evidence type="ECO:0000313" key="11">
    <source>
        <dbReference type="EMBL" id="BBB91026.1"/>
    </source>
</evidence>
<keyword evidence="6 7" id="KW-0275">Fatty acid biosynthesis</keyword>